<dbReference type="Proteomes" id="UP001165653">
    <property type="component" value="Unassembled WGS sequence"/>
</dbReference>
<evidence type="ECO:0000256" key="1">
    <source>
        <dbReference type="SAM" id="MobiDB-lite"/>
    </source>
</evidence>
<evidence type="ECO:0008006" key="4">
    <source>
        <dbReference type="Google" id="ProtNLM"/>
    </source>
</evidence>
<sequence length="100" mass="10754">MSGRHIERGGTSAGLKNEVRDPEWIRPRQVKELFGIGQAHVAQMIRDGRVKSVSLCPPGKATGTRLISFPSLCAYLDQLAAEQQAQAPQEQAAAQEGGEA</sequence>
<comment type="caution">
    <text evidence="2">The sequence shown here is derived from an EMBL/GenBank/DDBJ whole genome shotgun (WGS) entry which is preliminary data.</text>
</comment>
<reference evidence="2" key="1">
    <citation type="submission" date="2022-10" db="EMBL/GenBank/DDBJ databases">
        <title>Luteolibacter sp. GHJ8, whole genome shotgun sequencing project.</title>
        <authorList>
            <person name="Zhao G."/>
            <person name="Shen L."/>
        </authorList>
    </citation>
    <scope>NUCLEOTIDE SEQUENCE</scope>
    <source>
        <strain evidence="2">GHJ8</strain>
    </source>
</reference>
<dbReference type="EMBL" id="JAPDDR010000005">
    <property type="protein sequence ID" value="MCW1914146.1"/>
    <property type="molecule type" value="Genomic_DNA"/>
</dbReference>
<organism evidence="2 3">
    <name type="scientific">Luteolibacter rhizosphaerae</name>
    <dbReference type="NCBI Taxonomy" id="2989719"/>
    <lineage>
        <taxon>Bacteria</taxon>
        <taxon>Pseudomonadati</taxon>
        <taxon>Verrucomicrobiota</taxon>
        <taxon>Verrucomicrobiia</taxon>
        <taxon>Verrucomicrobiales</taxon>
        <taxon>Verrucomicrobiaceae</taxon>
        <taxon>Luteolibacter</taxon>
    </lineage>
</organism>
<gene>
    <name evidence="2" type="ORF">OJ996_11200</name>
</gene>
<name>A0ABT3G3S2_9BACT</name>
<feature type="region of interest" description="Disordered" evidence="1">
    <location>
        <begin position="1"/>
        <end position="20"/>
    </location>
</feature>
<dbReference type="RefSeq" id="WP_264513652.1">
    <property type="nucleotide sequence ID" value="NZ_JAPDDR010000005.1"/>
</dbReference>
<proteinExistence type="predicted"/>
<evidence type="ECO:0000313" key="3">
    <source>
        <dbReference type="Proteomes" id="UP001165653"/>
    </source>
</evidence>
<evidence type="ECO:0000313" key="2">
    <source>
        <dbReference type="EMBL" id="MCW1914146.1"/>
    </source>
</evidence>
<accession>A0ABT3G3S2</accession>
<protein>
    <recommendedName>
        <fullName evidence="4">Helix-turn-helix domain-containing protein</fullName>
    </recommendedName>
</protein>
<keyword evidence="3" id="KW-1185">Reference proteome</keyword>